<keyword evidence="3" id="KW-1185">Reference proteome</keyword>
<gene>
    <name evidence="2" type="ORF">GCM10009681_05300</name>
</gene>
<organism evidence="2 3">
    <name type="scientific">Luedemannella helvata</name>
    <dbReference type="NCBI Taxonomy" id="349315"/>
    <lineage>
        <taxon>Bacteria</taxon>
        <taxon>Bacillati</taxon>
        <taxon>Actinomycetota</taxon>
        <taxon>Actinomycetes</taxon>
        <taxon>Micromonosporales</taxon>
        <taxon>Micromonosporaceae</taxon>
        <taxon>Luedemannella</taxon>
    </lineage>
</organism>
<evidence type="ECO:0000313" key="3">
    <source>
        <dbReference type="Proteomes" id="UP001500655"/>
    </source>
</evidence>
<dbReference type="Proteomes" id="UP001500655">
    <property type="component" value="Unassembled WGS sequence"/>
</dbReference>
<name>A0ABN2JSK3_9ACTN</name>
<keyword evidence="1" id="KW-0812">Transmembrane</keyword>
<keyword evidence="1" id="KW-0472">Membrane</keyword>
<sequence length="85" mass="9400">MLLRPAFLACLATVVLPLGLWFVLGSVDILRPAQGWLAPYATVRNLLSGQMDALAWAQWSVVVLLWGVTLNTVGAFQLRRRLARP</sequence>
<proteinExistence type="predicted"/>
<protein>
    <recommendedName>
        <fullName evidence="4">ABC transporter permease</fullName>
    </recommendedName>
</protein>
<dbReference type="EMBL" id="BAAALS010000002">
    <property type="protein sequence ID" value="GAA1737580.1"/>
    <property type="molecule type" value="Genomic_DNA"/>
</dbReference>
<comment type="caution">
    <text evidence="2">The sequence shown here is derived from an EMBL/GenBank/DDBJ whole genome shotgun (WGS) entry which is preliminary data.</text>
</comment>
<evidence type="ECO:0008006" key="4">
    <source>
        <dbReference type="Google" id="ProtNLM"/>
    </source>
</evidence>
<keyword evidence="1" id="KW-1133">Transmembrane helix</keyword>
<evidence type="ECO:0000313" key="2">
    <source>
        <dbReference type="EMBL" id="GAA1737580.1"/>
    </source>
</evidence>
<reference evidence="2 3" key="1">
    <citation type="journal article" date="2019" name="Int. J. Syst. Evol. Microbiol.">
        <title>The Global Catalogue of Microorganisms (GCM) 10K type strain sequencing project: providing services to taxonomists for standard genome sequencing and annotation.</title>
        <authorList>
            <consortium name="The Broad Institute Genomics Platform"/>
            <consortium name="The Broad Institute Genome Sequencing Center for Infectious Disease"/>
            <person name="Wu L."/>
            <person name="Ma J."/>
        </authorList>
    </citation>
    <scope>NUCLEOTIDE SEQUENCE [LARGE SCALE GENOMIC DNA]</scope>
    <source>
        <strain evidence="2 3">JCM 13249</strain>
    </source>
</reference>
<evidence type="ECO:0000256" key="1">
    <source>
        <dbReference type="SAM" id="Phobius"/>
    </source>
</evidence>
<feature type="transmembrane region" description="Helical" evidence="1">
    <location>
        <begin position="56"/>
        <end position="76"/>
    </location>
</feature>
<accession>A0ABN2JSK3</accession>